<dbReference type="CDD" id="cd07521">
    <property type="entry name" value="HAD_FCP1-like"/>
    <property type="match status" value="1"/>
</dbReference>
<dbReference type="STRING" id="336983.ENSCANP00000002625"/>
<evidence type="ECO:0000259" key="2">
    <source>
        <dbReference type="PROSITE" id="PS50969"/>
    </source>
</evidence>
<comment type="subcellular location">
    <subcellularLocation>
        <location evidence="1">Mitochondrion inner membrane</location>
        <topology evidence="1">Single-pass membrane protein</topology>
    </subcellularLocation>
</comment>
<evidence type="ECO:0000313" key="4">
    <source>
        <dbReference type="Proteomes" id="UP000233080"/>
    </source>
</evidence>
<dbReference type="SMART" id="SM00577">
    <property type="entry name" value="CPDc"/>
    <property type="match status" value="1"/>
</dbReference>
<dbReference type="Ensembl" id="ENSCANT00000010624.1">
    <property type="protein sequence ID" value="ENSCANP00000002625.1"/>
    <property type="gene ID" value="ENSCANG00000009553.1"/>
</dbReference>
<keyword evidence="1" id="KW-0811">Translocation</keyword>
<proteinExistence type="inferred from homology"/>
<keyword evidence="1" id="KW-0813">Transport</keyword>
<reference evidence="3" key="1">
    <citation type="submission" date="2025-08" db="UniProtKB">
        <authorList>
            <consortium name="Ensembl"/>
        </authorList>
    </citation>
    <scope>IDENTIFICATION</scope>
</reference>
<dbReference type="GO" id="GO:0005744">
    <property type="term" value="C:TIM23 mitochondrial import inner membrane translocase complex"/>
    <property type="evidence" value="ECO:0007669"/>
    <property type="project" value="UniProtKB-UniRule"/>
</dbReference>
<dbReference type="GO" id="GO:0015031">
    <property type="term" value="P:protein transport"/>
    <property type="evidence" value="ECO:0007669"/>
    <property type="project" value="UniProtKB-KW"/>
</dbReference>
<dbReference type="GO" id="GO:0004722">
    <property type="term" value="F:protein serine/threonine phosphatase activity"/>
    <property type="evidence" value="ECO:0007669"/>
    <property type="project" value="UniProtKB-ARBA"/>
</dbReference>
<name>A0A2K5HE65_COLAP</name>
<protein>
    <recommendedName>
        <fullName evidence="1">Mitochondrial import inner membrane translocase subunit TIM50</fullName>
    </recommendedName>
</protein>
<dbReference type="PANTHER" id="PTHR12210">
    <property type="entry name" value="DULLARD PROTEIN PHOSPHATASE"/>
    <property type="match status" value="1"/>
</dbReference>
<reference evidence="3" key="2">
    <citation type="submission" date="2025-09" db="UniProtKB">
        <authorList>
            <consortium name="Ensembl"/>
        </authorList>
    </citation>
    <scope>IDENTIFICATION</scope>
</reference>
<dbReference type="Pfam" id="PF03031">
    <property type="entry name" value="NIF"/>
    <property type="match status" value="2"/>
</dbReference>
<comment type="subunit">
    <text evidence="1">Component of the TIM23 complex.</text>
</comment>
<evidence type="ECO:0000313" key="3">
    <source>
        <dbReference type="Ensembl" id="ENSCANP00000002625.1"/>
    </source>
</evidence>
<dbReference type="Proteomes" id="UP000233080">
    <property type="component" value="Unassembled WGS sequence"/>
</dbReference>
<dbReference type="InterPro" id="IPR004274">
    <property type="entry name" value="FCP1_dom"/>
</dbReference>
<keyword evidence="1" id="KW-0809">Transit peptide</keyword>
<accession>A0A2K5HE65</accession>
<dbReference type="AlphaFoldDB" id="A0A2K5HE65"/>
<keyword evidence="1" id="KW-0496">Mitochondrion</keyword>
<evidence type="ECO:0000256" key="1">
    <source>
        <dbReference type="RuleBase" id="RU365079"/>
    </source>
</evidence>
<dbReference type="InterPro" id="IPR036412">
    <property type="entry name" value="HAD-like_sf"/>
</dbReference>
<feature type="domain" description="FCP1 homology" evidence="2">
    <location>
        <begin position="84"/>
        <end position="228"/>
    </location>
</feature>
<dbReference type="InterPro" id="IPR023214">
    <property type="entry name" value="HAD_sf"/>
</dbReference>
<keyword evidence="4" id="KW-1185">Reference proteome</keyword>
<comment type="function">
    <text evidence="1">Essential component of the TIM23 complex, a complex that mediates the translocation of transit peptide-containing proteins across the mitochondrial inner membrane.</text>
</comment>
<dbReference type="SUPFAM" id="SSF56784">
    <property type="entry name" value="HAD-like"/>
    <property type="match status" value="1"/>
</dbReference>
<dbReference type="PROSITE" id="PS50969">
    <property type="entry name" value="FCP1"/>
    <property type="match status" value="1"/>
</dbReference>
<keyword evidence="1" id="KW-0653">Protein transport</keyword>
<dbReference type="InterPro" id="IPR050365">
    <property type="entry name" value="TIM50"/>
</dbReference>
<comment type="similarity">
    <text evidence="1">Belongs to the TIM50 family.</text>
</comment>
<sequence>MEHGSIITQACREDALVLTKQGLVSKAFFCCSCTQNVGQSSSLTELSTHKEEANTTAKSDQLQGLQYQLYQIPGTCLLPEVTEEDERRICMVTDLDETLVHSSFKPISNADSLVPVEIEGTTHQIHVLKRPYVGKFLRWYADPVTGLLDRCGVFWGCLSHESCLFHQGCYVKDLSHLGRDLRKTLSLDNSPASYIFHPENAVPLPIFEEVSGAEGVYISLVQQWALSLPCFPAVTITMGDFHYAFMISLTEWKLEHLATWAWKE</sequence>
<dbReference type="Gene3D" id="3.40.50.1000">
    <property type="entry name" value="HAD superfamily/HAD-like"/>
    <property type="match status" value="2"/>
</dbReference>
<organism evidence="3 4">
    <name type="scientific">Colobus angolensis palliatus</name>
    <name type="common">Peters' Angolan colobus</name>
    <dbReference type="NCBI Taxonomy" id="336983"/>
    <lineage>
        <taxon>Eukaryota</taxon>
        <taxon>Metazoa</taxon>
        <taxon>Chordata</taxon>
        <taxon>Craniata</taxon>
        <taxon>Vertebrata</taxon>
        <taxon>Euteleostomi</taxon>
        <taxon>Mammalia</taxon>
        <taxon>Eutheria</taxon>
        <taxon>Euarchontoglires</taxon>
        <taxon>Primates</taxon>
        <taxon>Haplorrhini</taxon>
        <taxon>Catarrhini</taxon>
        <taxon>Cercopithecidae</taxon>
        <taxon>Colobinae</taxon>
        <taxon>Colobus</taxon>
    </lineage>
</organism>